<feature type="transmembrane region" description="Helical" evidence="8">
    <location>
        <begin position="262"/>
        <end position="284"/>
    </location>
</feature>
<proteinExistence type="inferred from homology"/>
<accession>A0A158AD18</accession>
<evidence type="ECO:0000256" key="1">
    <source>
        <dbReference type="ARBA" id="ARBA00004651"/>
    </source>
</evidence>
<protein>
    <recommendedName>
        <fullName evidence="8">Probable membrane transporter protein</fullName>
    </recommendedName>
</protein>
<keyword evidence="10" id="KW-1185">Reference proteome</keyword>
<dbReference type="OrthoDB" id="9777163at2"/>
<feature type="transmembrane region" description="Helical" evidence="8">
    <location>
        <begin position="86"/>
        <end position="112"/>
    </location>
</feature>
<evidence type="ECO:0000256" key="5">
    <source>
        <dbReference type="ARBA" id="ARBA00022692"/>
    </source>
</evidence>
<dbReference type="Proteomes" id="UP000054851">
    <property type="component" value="Unassembled WGS sequence"/>
</dbReference>
<dbReference type="InterPro" id="IPR052017">
    <property type="entry name" value="TSUP"/>
</dbReference>
<keyword evidence="6 8" id="KW-1133">Transmembrane helix</keyword>
<dbReference type="GO" id="GO:0005886">
    <property type="term" value="C:plasma membrane"/>
    <property type="evidence" value="ECO:0007669"/>
    <property type="project" value="UniProtKB-SubCell"/>
</dbReference>
<reference evidence="9" key="1">
    <citation type="submission" date="2016-01" db="EMBL/GenBank/DDBJ databases">
        <authorList>
            <person name="Peeters C."/>
        </authorList>
    </citation>
    <scope>NUCLEOTIDE SEQUENCE</scope>
    <source>
        <strain evidence="9">LMG 29322</strain>
    </source>
</reference>
<dbReference type="PANTHER" id="PTHR30269:SF23">
    <property type="entry name" value="MEMBRANE TRANSPORTER PROTEIN YDHB-RELATED"/>
    <property type="match status" value="1"/>
</dbReference>
<evidence type="ECO:0000256" key="6">
    <source>
        <dbReference type="ARBA" id="ARBA00022989"/>
    </source>
</evidence>
<keyword evidence="3" id="KW-0813">Transport</keyword>
<evidence type="ECO:0000256" key="4">
    <source>
        <dbReference type="ARBA" id="ARBA00022475"/>
    </source>
</evidence>
<keyword evidence="5 8" id="KW-0812">Transmembrane</keyword>
<keyword evidence="4 8" id="KW-1003">Cell membrane</keyword>
<evidence type="ECO:0000256" key="8">
    <source>
        <dbReference type="RuleBase" id="RU363041"/>
    </source>
</evidence>
<feature type="transmembrane region" description="Helical" evidence="8">
    <location>
        <begin position="46"/>
        <end position="66"/>
    </location>
</feature>
<dbReference type="AlphaFoldDB" id="A0A158AD18"/>
<sequence>MSMESTFWLFCAGLGASAAGGMLGMASGLFIVPILTLFFHTGMHTAVGASIVSVIACSCGGAAAFLRGGLTNVRLAVVLETGTTLGALTGVLLAGIVPVAALDFLFAGVLVVSAWQMFVRREEAAGARPRAPAKGLATTLGLHASYPDTHLRREIPYEVRRVPAGLSLMYVAGLVSALLGIGSGILKIPAMDHALRLPIKVSTATSNFMIGVTAAASASAYFLRGEIVSAVAGPVALGSVIGAMAGARVLMKVRGERLRVLFLSMLLLVACQMALQGFGIDLIARGGR</sequence>
<comment type="subcellular location">
    <subcellularLocation>
        <location evidence="1 8">Cell membrane</location>
        <topology evidence="1 8">Multi-pass membrane protein</topology>
    </subcellularLocation>
</comment>
<evidence type="ECO:0000256" key="2">
    <source>
        <dbReference type="ARBA" id="ARBA00009142"/>
    </source>
</evidence>
<dbReference type="Pfam" id="PF01925">
    <property type="entry name" value="TauE"/>
    <property type="match status" value="1"/>
</dbReference>
<dbReference type="EMBL" id="FCOA02000005">
    <property type="protein sequence ID" value="SAK55650.1"/>
    <property type="molecule type" value="Genomic_DNA"/>
</dbReference>
<evidence type="ECO:0000313" key="9">
    <source>
        <dbReference type="EMBL" id="SAK55650.1"/>
    </source>
</evidence>
<organism evidence="9 10">
    <name type="scientific">Caballeronia hypogeia</name>
    <dbReference type="NCBI Taxonomy" id="1777140"/>
    <lineage>
        <taxon>Bacteria</taxon>
        <taxon>Pseudomonadati</taxon>
        <taxon>Pseudomonadota</taxon>
        <taxon>Betaproteobacteria</taxon>
        <taxon>Burkholderiales</taxon>
        <taxon>Burkholderiaceae</taxon>
        <taxon>Caballeronia</taxon>
    </lineage>
</organism>
<dbReference type="RefSeq" id="WP_061167450.1">
    <property type="nucleotide sequence ID" value="NZ_FCOA02000005.1"/>
</dbReference>
<feature type="transmembrane region" description="Helical" evidence="8">
    <location>
        <begin position="206"/>
        <end position="223"/>
    </location>
</feature>
<comment type="caution">
    <text evidence="9">The sequence shown here is derived from an EMBL/GenBank/DDBJ whole genome shotgun (WGS) entry which is preliminary data.</text>
</comment>
<evidence type="ECO:0000256" key="3">
    <source>
        <dbReference type="ARBA" id="ARBA00022448"/>
    </source>
</evidence>
<evidence type="ECO:0000256" key="7">
    <source>
        <dbReference type="ARBA" id="ARBA00023136"/>
    </source>
</evidence>
<name>A0A158AD18_9BURK</name>
<feature type="transmembrane region" description="Helical" evidence="8">
    <location>
        <begin position="162"/>
        <end position="186"/>
    </location>
</feature>
<dbReference type="STRING" id="1777140.AWB79_02209"/>
<dbReference type="PANTHER" id="PTHR30269">
    <property type="entry name" value="TRANSMEMBRANE PROTEIN YFCA"/>
    <property type="match status" value="1"/>
</dbReference>
<evidence type="ECO:0000313" key="10">
    <source>
        <dbReference type="Proteomes" id="UP000054851"/>
    </source>
</evidence>
<feature type="transmembrane region" description="Helical" evidence="8">
    <location>
        <begin position="6"/>
        <end position="39"/>
    </location>
</feature>
<comment type="similarity">
    <text evidence="2 8">Belongs to the 4-toluene sulfonate uptake permease (TSUP) (TC 2.A.102) family.</text>
</comment>
<feature type="transmembrane region" description="Helical" evidence="8">
    <location>
        <begin position="230"/>
        <end position="250"/>
    </location>
</feature>
<keyword evidence="7 8" id="KW-0472">Membrane</keyword>
<gene>
    <name evidence="9" type="ORF">AWB79_02209</name>
</gene>
<dbReference type="InterPro" id="IPR002781">
    <property type="entry name" value="TM_pro_TauE-like"/>
</dbReference>